<keyword evidence="6 7" id="KW-0269">Exonuclease</keyword>
<evidence type="ECO:0000313" key="10">
    <source>
        <dbReference type="EMBL" id="BCO26961.1"/>
    </source>
</evidence>
<accession>A0ABM7ML42</accession>
<proteinExistence type="inferred from homology"/>
<evidence type="ECO:0000259" key="9">
    <source>
        <dbReference type="Pfam" id="PF12320"/>
    </source>
</evidence>
<keyword evidence="4 7" id="KW-0540">Nuclease</keyword>
<dbReference type="InterPro" id="IPR026843">
    <property type="entry name" value="SbcD_C"/>
</dbReference>
<reference evidence="10 11" key="1">
    <citation type="journal article" date="2021" name="Microbiol. Spectr.">
        <title>A Single Bacterium Capable of Oxidation and Reduction of Iron at Circumneutral pH.</title>
        <authorList>
            <person name="Kato S."/>
            <person name="Ohkuma M."/>
        </authorList>
    </citation>
    <scope>NUCLEOTIDE SEQUENCE [LARGE SCALE GENOMIC DNA]</scope>
    <source>
        <strain evidence="10 11">MIZ03</strain>
    </source>
</reference>
<keyword evidence="7" id="KW-0233">DNA recombination</keyword>
<dbReference type="PANTHER" id="PTHR30337:SF0">
    <property type="entry name" value="NUCLEASE SBCCD SUBUNIT D"/>
    <property type="match status" value="1"/>
</dbReference>
<dbReference type="Pfam" id="PF12320">
    <property type="entry name" value="SbcD_C"/>
    <property type="match status" value="1"/>
</dbReference>
<dbReference type="InterPro" id="IPR050535">
    <property type="entry name" value="DNA_Repair-Maintenance_Comp"/>
</dbReference>
<evidence type="ECO:0000256" key="3">
    <source>
        <dbReference type="ARBA" id="ARBA00013365"/>
    </source>
</evidence>
<keyword evidence="11" id="KW-1185">Reference proteome</keyword>
<sequence length="413" mass="44686">MKLLHTSDWHLGQSLNQFERGFEHAQFLAWLLDTLEAEQVDALLIAGDVFDNTNPSAASQNQLYQFLTQARQRVPHLSIVLTAGNHDSPGRLEAPAPFLSLLDAHVIGHVPRTPDGIDLNRLVLPLKDHSGQVAAWCIAMPFLRPGDVPLVEDATDPYMAGMAAIYAQAYALACQKRSPGQAIVAMGHCHITGGQVSEESERRIVIGGSEALSASVFAPGVAYVALGHLHLAQKLGGDATRRYCGSPLPMSFSELDYPHQVVIVELDGDAVASTRDIRIPRSVELLRVPRQPAPLAQVLAELQTLSLPPDLPPAQWPFLLVRVQLSAPEPGLRALVEAALADKPVRLVRIETRSSGSGQMEAAALVSVDELSNLAPAGFFERLYQHRFGEAPPPELMAAFTELVNQAPEGDQP</sequence>
<dbReference type="Pfam" id="PF00149">
    <property type="entry name" value="Metallophos"/>
    <property type="match status" value="1"/>
</dbReference>
<dbReference type="SUPFAM" id="SSF56300">
    <property type="entry name" value="Metallo-dependent phosphatases"/>
    <property type="match status" value="1"/>
</dbReference>
<dbReference type="Gene3D" id="3.60.21.10">
    <property type="match status" value="1"/>
</dbReference>
<comment type="similarity">
    <text evidence="1 7">Belongs to the SbcD family.</text>
</comment>
<dbReference type="InterPro" id="IPR041796">
    <property type="entry name" value="Mre11_N"/>
</dbReference>
<dbReference type="InterPro" id="IPR004593">
    <property type="entry name" value="SbcD"/>
</dbReference>
<comment type="subunit">
    <text evidence="2 7">Heterodimer of SbcC and SbcD.</text>
</comment>
<dbReference type="NCBIfam" id="TIGR00619">
    <property type="entry name" value="sbcd"/>
    <property type="match status" value="1"/>
</dbReference>
<dbReference type="CDD" id="cd00840">
    <property type="entry name" value="MPP_Mre11_N"/>
    <property type="match status" value="1"/>
</dbReference>
<keyword evidence="7" id="KW-0255">Endonuclease</keyword>
<dbReference type="InterPro" id="IPR004843">
    <property type="entry name" value="Calcineurin-like_PHP"/>
</dbReference>
<evidence type="ECO:0000256" key="4">
    <source>
        <dbReference type="ARBA" id="ARBA00022722"/>
    </source>
</evidence>
<organism evidence="10 11">
    <name type="scientific">Rhodoferax lithotrophicus</name>
    <dbReference type="NCBI Taxonomy" id="2798804"/>
    <lineage>
        <taxon>Bacteria</taxon>
        <taxon>Pseudomonadati</taxon>
        <taxon>Pseudomonadota</taxon>
        <taxon>Betaproteobacteria</taxon>
        <taxon>Burkholderiales</taxon>
        <taxon>Comamonadaceae</taxon>
        <taxon>Rhodoferax</taxon>
    </lineage>
</organism>
<feature type="domain" description="Calcineurin-like phosphoesterase" evidence="8">
    <location>
        <begin position="1"/>
        <end position="230"/>
    </location>
</feature>
<evidence type="ECO:0000256" key="1">
    <source>
        <dbReference type="ARBA" id="ARBA00010555"/>
    </source>
</evidence>
<evidence type="ECO:0000259" key="8">
    <source>
        <dbReference type="Pfam" id="PF00149"/>
    </source>
</evidence>
<dbReference type="Proteomes" id="UP000824366">
    <property type="component" value="Chromosome"/>
</dbReference>
<dbReference type="EMBL" id="AP024238">
    <property type="protein sequence ID" value="BCO26961.1"/>
    <property type="molecule type" value="Genomic_DNA"/>
</dbReference>
<dbReference type="RefSeq" id="WP_223911260.1">
    <property type="nucleotide sequence ID" value="NZ_AP024238.1"/>
</dbReference>
<evidence type="ECO:0000256" key="5">
    <source>
        <dbReference type="ARBA" id="ARBA00022801"/>
    </source>
</evidence>
<protein>
    <recommendedName>
        <fullName evidence="3 7">Nuclease SbcCD subunit D</fullName>
    </recommendedName>
</protein>
<evidence type="ECO:0000256" key="6">
    <source>
        <dbReference type="ARBA" id="ARBA00022839"/>
    </source>
</evidence>
<dbReference type="PANTHER" id="PTHR30337">
    <property type="entry name" value="COMPONENT OF ATP-DEPENDENT DSDNA EXONUCLEASE"/>
    <property type="match status" value="1"/>
</dbReference>
<comment type="function">
    <text evidence="7">SbcCD cleaves DNA hairpin structures. These structures can inhibit DNA replication and are intermediates in certain DNA recombination reactions. The complex acts as a 3'-&gt;5' double strand exonuclease that can open hairpins. It also has a 5' single-strand endonuclease activity.</text>
</comment>
<dbReference type="InterPro" id="IPR029052">
    <property type="entry name" value="Metallo-depent_PP-like"/>
</dbReference>
<gene>
    <name evidence="7" type="primary">sbcD</name>
    <name evidence="10" type="ORF">MIZ03_1848</name>
</gene>
<evidence type="ECO:0000256" key="7">
    <source>
        <dbReference type="RuleBase" id="RU363069"/>
    </source>
</evidence>
<keyword evidence="5 7" id="KW-0378">Hydrolase</keyword>
<name>A0ABM7ML42_9BURK</name>
<feature type="domain" description="Nuclease SbcCD subunit D C-terminal" evidence="9">
    <location>
        <begin position="283"/>
        <end position="386"/>
    </location>
</feature>
<evidence type="ECO:0000256" key="2">
    <source>
        <dbReference type="ARBA" id="ARBA00011322"/>
    </source>
</evidence>
<keyword evidence="7" id="KW-0235">DNA replication</keyword>
<evidence type="ECO:0000313" key="11">
    <source>
        <dbReference type="Proteomes" id="UP000824366"/>
    </source>
</evidence>